<name>W9AJZ1_MYCCO</name>
<feature type="transmembrane region" description="Helical" evidence="6">
    <location>
        <begin position="315"/>
        <end position="332"/>
    </location>
</feature>
<dbReference type="InterPro" id="IPR004477">
    <property type="entry name" value="ComEC_N"/>
</dbReference>
<evidence type="ECO:0000313" key="8">
    <source>
        <dbReference type="EMBL" id="CDO05783.1"/>
    </source>
</evidence>
<gene>
    <name evidence="8" type="ORF">BN977_00559</name>
</gene>
<evidence type="ECO:0000259" key="7">
    <source>
        <dbReference type="Pfam" id="PF03772"/>
    </source>
</evidence>
<dbReference type="InterPro" id="IPR052159">
    <property type="entry name" value="Competence_DNA_uptake"/>
</dbReference>
<dbReference type="Proteomes" id="UP000028870">
    <property type="component" value="Unassembled WGS sequence"/>
</dbReference>
<dbReference type="NCBIfam" id="TIGR00360">
    <property type="entry name" value="ComEC_N-term"/>
    <property type="match status" value="1"/>
</dbReference>
<keyword evidence="5 6" id="KW-0472">Membrane</keyword>
<feature type="transmembrane region" description="Helical" evidence="6">
    <location>
        <begin position="368"/>
        <end position="390"/>
    </location>
</feature>
<feature type="transmembrane region" description="Helical" evidence="6">
    <location>
        <begin position="431"/>
        <end position="451"/>
    </location>
</feature>
<feature type="domain" description="ComEC/Rec2-related protein" evidence="7">
    <location>
        <begin position="220"/>
        <end position="484"/>
    </location>
</feature>
<evidence type="ECO:0000256" key="4">
    <source>
        <dbReference type="ARBA" id="ARBA00022989"/>
    </source>
</evidence>
<evidence type="ECO:0000256" key="5">
    <source>
        <dbReference type="ARBA" id="ARBA00023136"/>
    </source>
</evidence>
<keyword evidence="3 6" id="KW-0812">Transmembrane</keyword>
<dbReference type="EMBL" id="CCBB010000001">
    <property type="protein sequence ID" value="CDO05783.1"/>
    <property type="molecule type" value="Genomic_DNA"/>
</dbReference>
<organism evidence="8 9">
    <name type="scientific">Mycolicibacterium cosmeticum</name>
    <dbReference type="NCBI Taxonomy" id="258533"/>
    <lineage>
        <taxon>Bacteria</taxon>
        <taxon>Bacillati</taxon>
        <taxon>Actinomycetota</taxon>
        <taxon>Actinomycetes</taxon>
        <taxon>Mycobacteriales</taxon>
        <taxon>Mycobacteriaceae</taxon>
        <taxon>Mycolicibacterium</taxon>
    </lineage>
</organism>
<evidence type="ECO:0000313" key="9">
    <source>
        <dbReference type="Proteomes" id="UP000028870"/>
    </source>
</evidence>
<evidence type="ECO:0000256" key="6">
    <source>
        <dbReference type="SAM" id="Phobius"/>
    </source>
</evidence>
<feature type="transmembrane region" description="Helical" evidence="6">
    <location>
        <begin position="463"/>
        <end position="481"/>
    </location>
</feature>
<protein>
    <submittedName>
        <fullName evidence="8">ComEC/Rec2-like protein</fullName>
    </submittedName>
</protein>
<dbReference type="STRING" id="258533.BN977_00559"/>
<feature type="transmembrane region" description="Helical" evidence="6">
    <location>
        <begin position="20"/>
        <end position="47"/>
    </location>
</feature>
<reference evidence="8" key="1">
    <citation type="submission" date="2014-03" db="EMBL/GenBank/DDBJ databases">
        <title>Draft Genome Sequence of Mycobacterium cosmeticum DSM 44829.</title>
        <authorList>
            <person name="Croce O."/>
            <person name="Robert C."/>
            <person name="Raoult D."/>
            <person name="Drancourt M."/>
        </authorList>
    </citation>
    <scope>NUCLEOTIDE SEQUENCE [LARGE SCALE GENOMIC DNA]</scope>
    <source>
        <strain evidence="8">DSM 44829</strain>
    </source>
</reference>
<dbReference type="GO" id="GO:0005886">
    <property type="term" value="C:plasma membrane"/>
    <property type="evidence" value="ECO:0007669"/>
    <property type="project" value="UniProtKB-SubCell"/>
</dbReference>
<proteinExistence type="predicted"/>
<feature type="transmembrane region" description="Helical" evidence="6">
    <location>
        <begin position="241"/>
        <end position="263"/>
    </location>
</feature>
<comment type="subcellular location">
    <subcellularLocation>
        <location evidence="1">Cell membrane</location>
        <topology evidence="1">Multi-pass membrane protein</topology>
    </subcellularLocation>
</comment>
<evidence type="ECO:0000256" key="3">
    <source>
        <dbReference type="ARBA" id="ARBA00022692"/>
    </source>
</evidence>
<keyword evidence="2" id="KW-1003">Cell membrane</keyword>
<feature type="transmembrane region" description="Helical" evidence="6">
    <location>
        <begin position="402"/>
        <end position="424"/>
    </location>
</feature>
<dbReference type="AlphaFoldDB" id="W9AJZ1"/>
<dbReference type="eggNOG" id="COG0658">
    <property type="taxonomic scope" value="Bacteria"/>
</dbReference>
<dbReference type="PANTHER" id="PTHR30619:SF7">
    <property type="entry name" value="BETA-LACTAMASE DOMAIN PROTEIN"/>
    <property type="match status" value="1"/>
</dbReference>
<feature type="transmembrane region" description="Helical" evidence="6">
    <location>
        <begin position="338"/>
        <end position="356"/>
    </location>
</feature>
<dbReference type="OrthoDB" id="7177610at2"/>
<sequence>MSAERSPLDLRLVPAALTSWAVTAAGIVWPVGGGAAAAAAIVLALLLRRFTRRMAAREPGRPLFGADGVVAVAMVAAAFALSIGLRSHDVRHHPITARTGTTVTVTVTPAETPRVLAGGRLLFRAALRELAGAPADGAVTVFAPAWRGGEATAGRPTTFRARVGRPTRSDLTVAVLTAVGEPTVGRTPTVPRLAGHIRSAFAATARLVLPVDQAAMLPALVLGDTSMVPASVASDFRTAGLTHLTAVSGANVTIVCGTALLSAALIGPRLAAALAFVVLVAFVIVVEPSASVLRAAVMGGIGLLAMVSHRRRQAIPVLACSVIALMVGAPQLAVDVGFALSVVATAALVLIAPVWSQRLTDRGWPRPLAAAVSVAVAAQLVTAPLVAGITGRFSVLSVLANLAVAAVIPPITVIGTAAAVLAAWWPTGAGLLIRFTGPELWWLLQVAHRVAAVPGATVPVPSGPLGVVVVAAAGLGLVLGWRVRWVRLLVALGGVGLLAWTVSGVVGSA</sequence>
<keyword evidence="4 6" id="KW-1133">Transmembrane helix</keyword>
<feature type="transmembrane region" description="Helical" evidence="6">
    <location>
        <begin position="270"/>
        <end position="286"/>
    </location>
</feature>
<feature type="transmembrane region" description="Helical" evidence="6">
    <location>
        <begin position="488"/>
        <end position="506"/>
    </location>
</feature>
<dbReference type="RefSeq" id="WP_036396238.1">
    <property type="nucleotide sequence ID" value="NZ_CCBB010000001.1"/>
</dbReference>
<accession>W9AJZ1</accession>
<dbReference type="PANTHER" id="PTHR30619">
    <property type="entry name" value="DNA INTERNALIZATION/COMPETENCE PROTEIN COMEC/REC2"/>
    <property type="match status" value="1"/>
</dbReference>
<reference evidence="8" key="2">
    <citation type="submission" date="2014-03" db="EMBL/GenBank/DDBJ databases">
        <authorList>
            <person name="Urmite Genomes"/>
        </authorList>
    </citation>
    <scope>NUCLEOTIDE SEQUENCE</scope>
    <source>
        <strain evidence="8">DSM 44829</strain>
    </source>
</reference>
<evidence type="ECO:0000256" key="1">
    <source>
        <dbReference type="ARBA" id="ARBA00004651"/>
    </source>
</evidence>
<dbReference type="Pfam" id="PF03772">
    <property type="entry name" value="Competence"/>
    <property type="match status" value="1"/>
</dbReference>
<comment type="caution">
    <text evidence="8">The sequence shown here is derived from an EMBL/GenBank/DDBJ whole genome shotgun (WGS) entry which is preliminary data.</text>
</comment>
<evidence type="ECO:0000256" key="2">
    <source>
        <dbReference type="ARBA" id="ARBA00022475"/>
    </source>
</evidence>
<keyword evidence="9" id="KW-1185">Reference proteome</keyword>